<dbReference type="PROSITE" id="PS51034">
    <property type="entry name" value="ZP_2"/>
    <property type="match status" value="1"/>
</dbReference>
<keyword evidence="6" id="KW-1133">Transmembrane helix</keyword>
<dbReference type="InterPro" id="IPR057475">
    <property type="entry name" value="CUT_C"/>
</dbReference>
<evidence type="ECO:0000256" key="4">
    <source>
        <dbReference type="ARBA" id="ARBA00022692"/>
    </source>
</evidence>
<evidence type="ECO:0000256" key="1">
    <source>
        <dbReference type="ARBA" id="ARBA00004251"/>
    </source>
</evidence>
<evidence type="ECO:0000313" key="9">
    <source>
        <dbReference type="EMBL" id="VDK64009.1"/>
    </source>
</evidence>
<keyword evidence="4" id="KW-0812">Transmembrane</keyword>
<dbReference type="InterPro" id="IPR056953">
    <property type="entry name" value="CUT_N"/>
</dbReference>
<evidence type="ECO:0000313" key="10">
    <source>
        <dbReference type="Proteomes" id="UP000267096"/>
    </source>
</evidence>
<dbReference type="Proteomes" id="UP000267096">
    <property type="component" value="Unassembled WGS sequence"/>
</dbReference>
<comment type="subcellular location">
    <subcellularLocation>
        <location evidence="1">Cell membrane</location>
        <topology evidence="1">Single-pass type I membrane protein</topology>
    </subcellularLocation>
</comment>
<dbReference type="EMBL" id="UYRR01035238">
    <property type="protein sequence ID" value="VDK64009.1"/>
    <property type="molecule type" value="Genomic_DNA"/>
</dbReference>
<accession>A0A0M3KD08</accession>
<dbReference type="Pfam" id="PF25301">
    <property type="entry name" value="CUT_C"/>
    <property type="match status" value="1"/>
</dbReference>
<dbReference type="InterPro" id="IPR051962">
    <property type="entry name" value="Cuticlin"/>
</dbReference>
<feature type="domain" description="ZP" evidence="8">
    <location>
        <begin position="1"/>
        <end position="128"/>
    </location>
</feature>
<evidence type="ECO:0000259" key="8">
    <source>
        <dbReference type="PROSITE" id="PS51034"/>
    </source>
</evidence>
<reference evidence="9 10" key="2">
    <citation type="submission" date="2018-11" db="EMBL/GenBank/DDBJ databases">
        <authorList>
            <consortium name="Pathogen Informatics"/>
        </authorList>
    </citation>
    <scope>NUCLEOTIDE SEQUENCE [LARGE SCALE GENOMIC DNA]</scope>
</reference>
<protein>
    <submittedName>
        <fullName evidence="11">ZP domain-containing protein</fullName>
    </submittedName>
</protein>
<evidence type="ECO:0000256" key="6">
    <source>
        <dbReference type="ARBA" id="ARBA00022989"/>
    </source>
</evidence>
<dbReference type="GO" id="GO:0005886">
    <property type="term" value="C:plasma membrane"/>
    <property type="evidence" value="ECO:0007669"/>
    <property type="project" value="UniProtKB-SubCell"/>
</dbReference>
<evidence type="ECO:0000256" key="7">
    <source>
        <dbReference type="ARBA" id="ARBA00023136"/>
    </source>
</evidence>
<dbReference type="PANTHER" id="PTHR22907">
    <property type="entry name" value="GH04558P"/>
    <property type="match status" value="1"/>
</dbReference>
<organism evidence="11">
    <name type="scientific">Anisakis simplex</name>
    <name type="common">Herring worm</name>
    <dbReference type="NCBI Taxonomy" id="6269"/>
    <lineage>
        <taxon>Eukaryota</taxon>
        <taxon>Metazoa</taxon>
        <taxon>Ecdysozoa</taxon>
        <taxon>Nematoda</taxon>
        <taxon>Chromadorea</taxon>
        <taxon>Rhabditida</taxon>
        <taxon>Spirurina</taxon>
        <taxon>Ascaridomorpha</taxon>
        <taxon>Ascaridoidea</taxon>
        <taxon>Anisakidae</taxon>
        <taxon>Anisakis</taxon>
        <taxon>Anisakis simplex complex</taxon>
    </lineage>
</organism>
<dbReference type="OrthoDB" id="6139674at2759"/>
<reference evidence="11" key="1">
    <citation type="submission" date="2017-02" db="UniProtKB">
        <authorList>
            <consortium name="WormBaseParasite"/>
        </authorList>
    </citation>
    <scope>IDENTIFICATION</scope>
</reference>
<dbReference type="PANTHER" id="PTHR22907:SF1">
    <property type="entry name" value="ZP DOMAIN-CONTAINING PROTEIN"/>
    <property type="match status" value="1"/>
</dbReference>
<keyword evidence="2" id="KW-0193">Cuticle</keyword>
<keyword evidence="10" id="KW-1185">Reference proteome</keyword>
<dbReference type="WBParaSite" id="ASIM_0001886001-mRNA-1">
    <property type="protein sequence ID" value="ASIM_0001886001-mRNA-1"/>
    <property type="gene ID" value="ASIM_0001886001"/>
</dbReference>
<dbReference type="AlphaFoldDB" id="A0A0M3KD08"/>
<name>A0A0M3KD08_ANISI</name>
<keyword evidence="3" id="KW-1003">Cell membrane</keyword>
<dbReference type="Pfam" id="PF25057">
    <property type="entry name" value="CUT_N"/>
    <property type="match status" value="1"/>
</dbReference>
<keyword evidence="5" id="KW-0732">Signal</keyword>
<evidence type="ECO:0000256" key="2">
    <source>
        <dbReference type="ARBA" id="ARBA00022460"/>
    </source>
</evidence>
<gene>
    <name evidence="9" type="ORF">ASIM_LOCUS18256</name>
</gene>
<dbReference type="GO" id="GO:0042302">
    <property type="term" value="F:structural constituent of cuticle"/>
    <property type="evidence" value="ECO:0007669"/>
    <property type="project" value="UniProtKB-KW"/>
</dbReference>
<keyword evidence="7" id="KW-0472">Membrane</keyword>
<dbReference type="InterPro" id="IPR001507">
    <property type="entry name" value="ZP_dom"/>
</dbReference>
<evidence type="ECO:0000313" key="11">
    <source>
        <dbReference type="WBParaSite" id="ASIM_0001886001-mRNA-1"/>
    </source>
</evidence>
<proteinExistence type="predicted"/>
<evidence type="ECO:0000256" key="3">
    <source>
        <dbReference type="ARBA" id="ARBA00022475"/>
    </source>
</evidence>
<evidence type="ECO:0000256" key="5">
    <source>
        <dbReference type="ARBA" id="ARBA00022729"/>
    </source>
</evidence>
<sequence length="128" mass="14745">MMVETTVIVMFHRIFLTKVDKAFHIKCFYIEADYRVSHSLHISSLPTTELYVPQEQVGDEVLVPTCKYEVTRNRFDGDLVKYAAVGDRVYHKWTCQGENENAYCMTVHSCSVDDGQGMEQKILDERGS</sequence>